<name>A0A1Y1Z642_9FUNG</name>
<feature type="coiled-coil region" evidence="1">
    <location>
        <begin position="408"/>
        <end position="505"/>
    </location>
</feature>
<dbReference type="OrthoDB" id="2693027at2759"/>
<evidence type="ECO:0000313" key="3">
    <source>
        <dbReference type="EMBL" id="ORY05729.1"/>
    </source>
</evidence>
<gene>
    <name evidence="3" type="ORF">LY90DRAFT_678430</name>
</gene>
<organism evidence="3 4">
    <name type="scientific">Neocallimastix californiae</name>
    <dbReference type="NCBI Taxonomy" id="1754190"/>
    <lineage>
        <taxon>Eukaryota</taxon>
        <taxon>Fungi</taxon>
        <taxon>Fungi incertae sedis</taxon>
        <taxon>Chytridiomycota</taxon>
        <taxon>Chytridiomycota incertae sedis</taxon>
        <taxon>Neocallimastigomycetes</taxon>
        <taxon>Neocallimastigales</taxon>
        <taxon>Neocallimastigaceae</taxon>
        <taxon>Neocallimastix</taxon>
    </lineage>
</organism>
<accession>A0A1Y1Z642</accession>
<keyword evidence="1" id="KW-0175">Coiled coil</keyword>
<dbReference type="Proteomes" id="UP000193920">
    <property type="component" value="Unassembled WGS sequence"/>
</dbReference>
<dbReference type="AlphaFoldDB" id="A0A1Y1Z642"/>
<sequence>MTISKTIKSPLGVSTESVFPNSVQTNRNIDNSSGISVALFSSQANTLNNIQAISSSSPTTMTTNPATINAINEETSTLSTNDPNLISTLKEINSSATQLSNLNSTSYSQNNNITLLTSSKNKNNITSNLNLNNVESNVIDTSNININPNIQNSLLSSVQSINPQPLNMEVIDLHQSSKWKDSEVRKILIYLSDSKNFQRYCKEKKTKTYNILSELLTTKTSSQIKNKLSSLESTYRRIKTKYQEFLQNFNPKDSEQVKLCKDKVLREFPFFFEMDEIFHAKLQSGKLESEHSISSFSKISNSHLSINKETNSFDLESNSLTNFLTPFFDTDTIHNIIKRNHGENKVNEDLPSSSENSEQIKEIPNIESTSPKISSSVELEKDSSILSHHLNKKRKLNDTDILKIVNNTKEIVNVFKELEEKRLKLQKEYDDKRLLLKKFLAEKEWENRLALEEKKLEIQKQHNRDMKALKERELDLEESKQKLEREKIELEKVQINLQIKLYEEKLINQYQNNDLSRGLNSI</sequence>
<proteinExistence type="predicted"/>
<reference evidence="3 4" key="1">
    <citation type="submission" date="2016-08" db="EMBL/GenBank/DDBJ databases">
        <title>A Parts List for Fungal Cellulosomes Revealed by Comparative Genomics.</title>
        <authorList>
            <consortium name="DOE Joint Genome Institute"/>
            <person name="Haitjema C.H."/>
            <person name="Gilmore S.P."/>
            <person name="Henske J.K."/>
            <person name="Solomon K.V."/>
            <person name="De Groot R."/>
            <person name="Kuo A."/>
            <person name="Mondo S.J."/>
            <person name="Salamov A.A."/>
            <person name="Labutti K."/>
            <person name="Zhao Z."/>
            <person name="Chiniquy J."/>
            <person name="Barry K."/>
            <person name="Brewer H.M."/>
            <person name="Purvine S.O."/>
            <person name="Wright A.T."/>
            <person name="Boxma B."/>
            <person name="Van Alen T."/>
            <person name="Hackstein J.H."/>
            <person name="Baker S.E."/>
            <person name="Grigoriev I.V."/>
            <person name="O'Malley M.A."/>
        </authorList>
    </citation>
    <scope>NUCLEOTIDE SEQUENCE [LARGE SCALE GENOMIC DNA]</scope>
    <source>
        <strain evidence="3 4">G1</strain>
    </source>
</reference>
<dbReference type="EMBL" id="MCOG01000447">
    <property type="protein sequence ID" value="ORY05729.1"/>
    <property type="molecule type" value="Genomic_DNA"/>
</dbReference>
<evidence type="ECO:0000256" key="2">
    <source>
        <dbReference type="SAM" id="MobiDB-lite"/>
    </source>
</evidence>
<keyword evidence="4" id="KW-1185">Reference proteome</keyword>
<evidence type="ECO:0000256" key="1">
    <source>
        <dbReference type="SAM" id="Coils"/>
    </source>
</evidence>
<protein>
    <submittedName>
        <fullName evidence="3">Uncharacterized protein</fullName>
    </submittedName>
</protein>
<feature type="region of interest" description="Disordered" evidence="2">
    <location>
        <begin position="344"/>
        <end position="374"/>
    </location>
</feature>
<comment type="caution">
    <text evidence="3">The sequence shown here is derived from an EMBL/GenBank/DDBJ whole genome shotgun (WGS) entry which is preliminary data.</text>
</comment>
<evidence type="ECO:0000313" key="4">
    <source>
        <dbReference type="Proteomes" id="UP000193920"/>
    </source>
</evidence>